<name>A0AAW1REZ8_9CHLO</name>
<sequence length="177" mass="19730">MASNAALSLHRAPAVSGNRSQRRQLSRSLRKSGGCVAQKMYVPSDSFGGKSPERKAADALCNLFTFTAARVVQAQLQPTAMGGFASYNAGQYVDLMHHLQEYPIKDGNEWLMRLMRKNQMLAVRIMEVRKAYSADDFEWEMCKLMANDKLNAGNAKLMQNFAMETFEKAAKTTEAPP</sequence>
<dbReference type="PANTHER" id="PTHR33791">
    <property type="entry name" value="CHAPERONIN-LIKE RBCX PROTEIN 1, CHLOROPLASTIC"/>
    <property type="match status" value="1"/>
</dbReference>
<dbReference type="PANTHER" id="PTHR33791:SF1">
    <property type="entry name" value="RUBISCO CHAPERONE RBCX"/>
    <property type="match status" value="1"/>
</dbReference>
<evidence type="ECO:0000256" key="1">
    <source>
        <dbReference type="ARBA" id="ARBA00022531"/>
    </source>
</evidence>
<dbReference type="GO" id="GO:0110102">
    <property type="term" value="P:ribulose bisphosphate carboxylase complex assembly"/>
    <property type="evidence" value="ECO:0007669"/>
    <property type="project" value="InterPro"/>
</dbReference>
<dbReference type="GO" id="GO:0015977">
    <property type="term" value="P:carbon fixation"/>
    <property type="evidence" value="ECO:0007669"/>
    <property type="project" value="UniProtKB-KW"/>
</dbReference>
<feature type="region of interest" description="Disordered" evidence="4">
    <location>
        <begin position="1"/>
        <end position="32"/>
    </location>
</feature>
<protein>
    <submittedName>
        <fullName evidence="5">Uncharacterized protein</fullName>
    </submittedName>
</protein>
<dbReference type="AlphaFoldDB" id="A0AAW1REZ8"/>
<evidence type="ECO:0000256" key="4">
    <source>
        <dbReference type="SAM" id="MobiDB-lite"/>
    </source>
</evidence>
<dbReference type="GO" id="GO:0044183">
    <property type="term" value="F:protein folding chaperone"/>
    <property type="evidence" value="ECO:0007669"/>
    <property type="project" value="InterPro"/>
</dbReference>
<evidence type="ECO:0000256" key="2">
    <source>
        <dbReference type="ARBA" id="ARBA00023186"/>
    </source>
</evidence>
<dbReference type="InterPro" id="IPR003435">
    <property type="entry name" value="Chaperonin_RcbX"/>
</dbReference>
<accession>A0AAW1REZ8</accession>
<dbReference type="SUPFAM" id="SSF158615">
    <property type="entry name" value="RbcX-like"/>
    <property type="match status" value="1"/>
</dbReference>
<dbReference type="EMBL" id="JALJOS010000012">
    <property type="protein sequence ID" value="KAK9832383.1"/>
    <property type="molecule type" value="Genomic_DNA"/>
</dbReference>
<reference evidence="5 6" key="1">
    <citation type="journal article" date="2024" name="Nat. Commun.">
        <title>Phylogenomics reveals the evolutionary origins of lichenization in chlorophyte algae.</title>
        <authorList>
            <person name="Puginier C."/>
            <person name="Libourel C."/>
            <person name="Otte J."/>
            <person name="Skaloud P."/>
            <person name="Haon M."/>
            <person name="Grisel S."/>
            <person name="Petersen M."/>
            <person name="Berrin J.G."/>
            <person name="Delaux P.M."/>
            <person name="Dal Grande F."/>
            <person name="Keller J."/>
        </authorList>
    </citation>
    <scope>NUCLEOTIDE SEQUENCE [LARGE SCALE GENOMIC DNA]</scope>
    <source>
        <strain evidence="5 6">SAG 2145</strain>
    </source>
</reference>
<gene>
    <name evidence="5" type="ORF">WJX74_008423</name>
</gene>
<organism evidence="5 6">
    <name type="scientific">Apatococcus lobatus</name>
    <dbReference type="NCBI Taxonomy" id="904363"/>
    <lineage>
        <taxon>Eukaryota</taxon>
        <taxon>Viridiplantae</taxon>
        <taxon>Chlorophyta</taxon>
        <taxon>core chlorophytes</taxon>
        <taxon>Trebouxiophyceae</taxon>
        <taxon>Chlorellales</taxon>
        <taxon>Chlorellaceae</taxon>
        <taxon>Apatococcus</taxon>
    </lineage>
</organism>
<keyword evidence="6" id="KW-1185">Reference proteome</keyword>
<keyword evidence="2" id="KW-0143">Chaperone</keyword>
<keyword evidence="3" id="KW-0120">Carbon dioxide fixation</keyword>
<proteinExistence type="predicted"/>
<comment type="caution">
    <text evidence="5">The sequence shown here is derived from an EMBL/GenBank/DDBJ whole genome shotgun (WGS) entry which is preliminary data.</text>
</comment>
<keyword evidence="1" id="KW-0602">Photosynthesis</keyword>
<feature type="compositionally biased region" description="Basic residues" evidence="4">
    <location>
        <begin position="20"/>
        <end position="30"/>
    </location>
</feature>
<dbReference type="InterPro" id="IPR038052">
    <property type="entry name" value="Chaperonin_RbcX_sf"/>
</dbReference>
<evidence type="ECO:0000313" key="6">
    <source>
        <dbReference type="Proteomes" id="UP001438707"/>
    </source>
</evidence>
<dbReference type="Gene3D" id="1.10.1200.210">
    <property type="entry name" value="Chaperonin-like RbcX"/>
    <property type="match status" value="1"/>
</dbReference>
<dbReference type="Pfam" id="PF02341">
    <property type="entry name" value="RbcX"/>
    <property type="match status" value="1"/>
</dbReference>
<evidence type="ECO:0000313" key="5">
    <source>
        <dbReference type="EMBL" id="KAK9832383.1"/>
    </source>
</evidence>
<evidence type="ECO:0000256" key="3">
    <source>
        <dbReference type="ARBA" id="ARBA00023300"/>
    </source>
</evidence>
<dbReference type="GO" id="GO:0015979">
    <property type="term" value="P:photosynthesis"/>
    <property type="evidence" value="ECO:0007669"/>
    <property type="project" value="UniProtKB-KW"/>
</dbReference>
<dbReference type="Proteomes" id="UP001438707">
    <property type="component" value="Unassembled WGS sequence"/>
</dbReference>